<reference evidence="3" key="1">
    <citation type="journal article" date="2019" name="Int. J. Syst. Evol. Microbiol.">
        <title>The Global Catalogue of Microorganisms (GCM) 10K type strain sequencing project: providing services to taxonomists for standard genome sequencing and annotation.</title>
        <authorList>
            <consortium name="The Broad Institute Genomics Platform"/>
            <consortium name="The Broad Institute Genome Sequencing Center for Infectious Disease"/>
            <person name="Wu L."/>
            <person name="Ma J."/>
        </authorList>
    </citation>
    <scope>NUCLEOTIDE SEQUENCE [LARGE SCALE GENOMIC DNA]</scope>
    <source>
        <strain evidence="3">JCM 16902</strain>
    </source>
</reference>
<accession>A0ABP7A6T1</accession>
<evidence type="ECO:0000313" key="2">
    <source>
        <dbReference type="EMBL" id="GAA3625992.1"/>
    </source>
</evidence>
<dbReference type="Proteomes" id="UP001501074">
    <property type="component" value="Unassembled WGS sequence"/>
</dbReference>
<keyword evidence="3" id="KW-1185">Reference proteome</keyword>
<comment type="caution">
    <text evidence="2">The sequence shown here is derived from an EMBL/GenBank/DDBJ whole genome shotgun (WGS) entry which is preliminary data.</text>
</comment>
<evidence type="ECO:0000313" key="3">
    <source>
        <dbReference type="Proteomes" id="UP001501074"/>
    </source>
</evidence>
<gene>
    <name evidence="2" type="ORF">GCM10022223_49000</name>
</gene>
<protein>
    <submittedName>
        <fullName evidence="2">Uncharacterized protein</fullName>
    </submittedName>
</protein>
<dbReference type="EMBL" id="BAAAZO010000009">
    <property type="protein sequence ID" value="GAA3625992.1"/>
    <property type="molecule type" value="Genomic_DNA"/>
</dbReference>
<feature type="compositionally biased region" description="Basic and acidic residues" evidence="1">
    <location>
        <begin position="88"/>
        <end position="98"/>
    </location>
</feature>
<name>A0ABP7A6T1_9ACTN</name>
<feature type="region of interest" description="Disordered" evidence="1">
    <location>
        <begin position="84"/>
        <end position="115"/>
    </location>
</feature>
<evidence type="ECO:0000256" key="1">
    <source>
        <dbReference type="SAM" id="MobiDB-lite"/>
    </source>
</evidence>
<dbReference type="RefSeq" id="WP_231484735.1">
    <property type="nucleotide sequence ID" value="NZ_BAAAZO010000009.1"/>
</dbReference>
<sequence>MLIDCDACAVRGPACRDCVVSVLLGAPAAPVRHVGHPSVPGGPVPATGIDLDRQEQAAIAALAGSGLVPPLRLVARPVDPDEAGVLSWEHEPGESVRPERHRGHYGSGSDHRAAG</sequence>
<proteinExistence type="predicted"/>
<organism evidence="2 3">
    <name type="scientific">Kineosporia mesophila</name>
    <dbReference type="NCBI Taxonomy" id="566012"/>
    <lineage>
        <taxon>Bacteria</taxon>
        <taxon>Bacillati</taxon>
        <taxon>Actinomycetota</taxon>
        <taxon>Actinomycetes</taxon>
        <taxon>Kineosporiales</taxon>
        <taxon>Kineosporiaceae</taxon>
        <taxon>Kineosporia</taxon>
    </lineage>
</organism>